<keyword evidence="2" id="KW-1185">Reference proteome</keyword>
<accession>A0A927GHD7</accession>
<name>A0A927GHD7_9BACT</name>
<sequence length="66" mass="7794">MTTLEKETIKQALRELIHEDKDLFKAMLREILEEDSKPSVSDRQAKVDAIIQRDFERYKNVFKALA</sequence>
<dbReference type="AlphaFoldDB" id="A0A927GHD7"/>
<comment type="caution">
    <text evidence="1">The sequence shown here is derived from an EMBL/GenBank/DDBJ whole genome shotgun (WGS) entry which is preliminary data.</text>
</comment>
<evidence type="ECO:0000313" key="1">
    <source>
        <dbReference type="EMBL" id="MBD2757613.1"/>
    </source>
</evidence>
<reference evidence="1" key="1">
    <citation type="submission" date="2020-09" db="EMBL/GenBank/DDBJ databases">
        <authorList>
            <person name="Kim M.K."/>
        </authorList>
    </citation>
    <scope>NUCLEOTIDE SEQUENCE</scope>
    <source>
        <strain evidence="1">BT704</strain>
    </source>
</reference>
<dbReference type="EMBL" id="JACXAA010000026">
    <property type="protein sequence ID" value="MBD2757613.1"/>
    <property type="molecule type" value="Genomic_DNA"/>
</dbReference>
<gene>
    <name evidence="1" type="ORF">IC230_32380</name>
</gene>
<organism evidence="1 2">
    <name type="scientific">Spirosoma validum</name>
    <dbReference type="NCBI Taxonomy" id="2771355"/>
    <lineage>
        <taxon>Bacteria</taxon>
        <taxon>Pseudomonadati</taxon>
        <taxon>Bacteroidota</taxon>
        <taxon>Cytophagia</taxon>
        <taxon>Cytophagales</taxon>
        <taxon>Cytophagaceae</taxon>
        <taxon>Spirosoma</taxon>
    </lineage>
</organism>
<dbReference type="Proteomes" id="UP000653797">
    <property type="component" value="Unassembled WGS sequence"/>
</dbReference>
<dbReference type="RefSeq" id="WP_191043236.1">
    <property type="nucleotide sequence ID" value="NZ_JACXAA010000026.1"/>
</dbReference>
<protein>
    <submittedName>
        <fullName evidence="1">Uncharacterized protein</fullName>
    </submittedName>
</protein>
<proteinExistence type="predicted"/>
<evidence type="ECO:0000313" key="2">
    <source>
        <dbReference type="Proteomes" id="UP000653797"/>
    </source>
</evidence>